<sequence>MDDTCNSQQLVDKDHGVHMRFKDYDKDQKLSSFTTTAYQNGYRISHKKILVSTPLPTDIYLILPARGLFLILETALTYGLYAYEDRETIHQQMGRLGALWGFMFA</sequence>
<proteinExistence type="predicted"/>
<keyword evidence="2" id="KW-1185">Reference proteome</keyword>
<reference evidence="1" key="2">
    <citation type="submission" date="2023-06" db="EMBL/GenBank/DDBJ databases">
        <authorList>
            <consortium name="Lawrence Berkeley National Laboratory"/>
            <person name="Haridas S."/>
            <person name="Hensen N."/>
            <person name="Bonometti L."/>
            <person name="Westerberg I."/>
            <person name="Brannstrom I.O."/>
            <person name="Guillou S."/>
            <person name="Cros-Aarteil S."/>
            <person name="Calhoun S."/>
            <person name="Kuo A."/>
            <person name="Mondo S."/>
            <person name="Pangilinan J."/>
            <person name="Riley R."/>
            <person name="Labutti K."/>
            <person name="Andreopoulos B."/>
            <person name="Lipzen A."/>
            <person name="Chen C."/>
            <person name="Yanf M."/>
            <person name="Daum C."/>
            <person name="Ng V."/>
            <person name="Clum A."/>
            <person name="Steindorff A."/>
            <person name="Ohm R."/>
            <person name="Martin F."/>
            <person name="Silar P."/>
            <person name="Natvig D."/>
            <person name="Lalanne C."/>
            <person name="Gautier V."/>
            <person name="Ament-Velasquez S.L."/>
            <person name="Kruys A."/>
            <person name="Hutchinson M.I."/>
            <person name="Powell A.J."/>
            <person name="Barry K."/>
            <person name="Miller A.N."/>
            <person name="Grigoriev I.V."/>
            <person name="Debuchy R."/>
            <person name="Gladieux P."/>
            <person name="Thoren M.H."/>
            <person name="Johannesson H."/>
        </authorList>
    </citation>
    <scope>NUCLEOTIDE SEQUENCE</scope>
    <source>
        <strain evidence="1">CBS 560.94</strain>
    </source>
</reference>
<dbReference type="RefSeq" id="XP_062687429.1">
    <property type="nucleotide sequence ID" value="XM_062825399.1"/>
</dbReference>
<gene>
    <name evidence="1" type="ORF">B0H65DRAFT_439222</name>
</gene>
<name>A0AAE0JQV8_9PEZI</name>
<reference evidence="1" key="1">
    <citation type="journal article" date="2023" name="Mol. Phylogenet. Evol.">
        <title>Genome-scale phylogeny and comparative genomics of the fungal order Sordariales.</title>
        <authorList>
            <person name="Hensen N."/>
            <person name="Bonometti L."/>
            <person name="Westerberg I."/>
            <person name="Brannstrom I.O."/>
            <person name="Guillou S."/>
            <person name="Cros-Aarteil S."/>
            <person name="Calhoun S."/>
            <person name="Haridas S."/>
            <person name="Kuo A."/>
            <person name="Mondo S."/>
            <person name="Pangilinan J."/>
            <person name="Riley R."/>
            <person name="LaButti K."/>
            <person name="Andreopoulos B."/>
            <person name="Lipzen A."/>
            <person name="Chen C."/>
            <person name="Yan M."/>
            <person name="Daum C."/>
            <person name="Ng V."/>
            <person name="Clum A."/>
            <person name="Steindorff A."/>
            <person name="Ohm R.A."/>
            <person name="Martin F."/>
            <person name="Silar P."/>
            <person name="Natvig D.O."/>
            <person name="Lalanne C."/>
            <person name="Gautier V."/>
            <person name="Ament-Velasquez S.L."/>
            <person name="Kruys A."/>
            <person name="Hutchinson M.I."/>
            <person name="Powell A.J."/>
            <person name="Barry K."/>
            <person name="Miller A.N."/>
            <person name="Grigoriev I.V."/>
            <person name="Debuchy R."/>
            <person name="Gladieux P."/>
            <person name="Hiltunen Thoren M."/>
            <person name="Johannesson H."/>
        </authorList>
    </citation>
    <scope>NUCLEOTIDE SEQUENCE</scope>
    <source>
        <strain evidence="1">CBS 560.94</strain>
    </source>
</reference>
<accession>A0AAE0JQV8</accession>
<organism evidence="1 2">
    <name type="scientific">Neurospora tetraspora</name>
    <dbReference type="NCBI Taxonomy" id="94610"/>
    <lineage>
        <taxon>Eukaryota</taxon>
        <taxon>Fungi</taxon>
        <taxon>Dikarya</taxon>
        <taxon>Ascomycota</taxon>
        <taxon>Pezizomycotina</taxon>
        <taxon>Sordariomycetes</taxon>
        <taxon>Sordariomycetidae</taxon>
        <taxon>Sordariales</taxon>
        <taxon>Sordariaceae</taxon>
        <taxon>Neurospora</taxon>
    </lineage>
</organism>
<dbReference type="AlphaFoldDB" id="A0AAE0JQV8"/>
<dbReference type="EMBL" id="JAUEPP010000001">
    <property type="protein sequence ID" value="KAK3356052.1"/>
    <property type="molecule type" value="Genomic_DNA"/>
</dbReference>
<dbReference type="Proteomes" id="UP001278500">
    <property type="component" value="Unassembled WGS sequence"/>
</dbReference>
<comment type="caution">
    <text evidence="1">The sequence shown here is derived from an EMBL/GenBank/DDBJ whole genome shotgun (WGS) entry which is preliminary data.</text>
</comment>
<evidence type="ECO:0000313" key="1">
    <source>
        <dbReference type="EMBL" id="KAK3356052.1"/>
    </source>
</evidence>
<protein>
    <submittedName>
        <fullName evidence="1">Uncharacterized protein</fullName>
    </submittedName>
</protein>
<dbReference type="GeneID" id="87862553"/>
<evidence type="ECO:0000313" key="2">
    <source>
        <dbReference type="Proteomes" id="UP001278500"/>
    </source>
</evidence>